<keyword evidence="2" id="KW-1185">Reference proteome</keyword>
<reference evidence="1 2" key="1">
    <citation type="submission" date="2024-05" db="EMBL/GenBank/DDBJ databases">
        <authorList>
            <person name="Venkateswaran K."/>
        </authorList>
    </citation>
    <scope>NUCLEOTIDE SEQUENCE [LARGE SCALE GENOMIC DNA]</scope>
    <source>
        <strain evidence="1 2">179-C4-2-HS</strain>
    </source>
</reference>
<evidence type="ECO:0000313" key="2">
    <source>
        <dbReference type="Proteomes" id="UP001241748"/>
    </source>
</evidence>
<dbReference type="EMBL" id="JAROBZ020000001">
    <property type="protein sequence ID" value="MFB3167998.1"/>
    <property type="molecule type" value="Genomic_DNA"/>
</dbReference>
<evidence type="ECO:0000313" key="1">
    <source>
        <dbReference type="EMBL" id="MFB3167998.1"/>
    </source>
</evidence>
<accession>A0ABV4YTH0</accession>
<evidence type="ECO:0008006" key="3">
    <source>
        <dbReference type="Google" id="ProtNLM"/>
    </source>
</evidence>
<dbReference type="InterPro" id="IPR058676">
    <property type="entry name" value="YuzK"/>
</dbReference>
<proteinExistence type="predicted"/>
<dbReference type="Pfam" id="PF26149">
    <property type="entry name" value="YuzK"/>
    <property type="match status" value="1"/>
</dbReference>
<gene>
    <name evidence="1" type="ORF">P5G62_012855</name>
</gene>
<dbReference type="Proteomes" id="UP001241748">
    <property type="component" value="Unassembled WGS sequence"/>
</dbReference>
<comment type="caution">
    <text evidence="1">The sequence shown here is derived from an EMBL/GenBank/DDBJ whole genome shotgun (WGS) entry which is preliminary data.</text>
</comment>
<sequence length="58" mass="6970">MKMKYTNEMEKGLLSAHGVCYEVYKRKLDVRMEVEKRRELDHLLCKQLYAHFDGKLHG</sequence>
<organism evidence="1 2">
    <name type="scientific">Neobacillus driksii</name>
    <dbReference type="NCBI Taxonomy" id="3035913"/>
    <lineage>
        <taxon>Bacteria</taxon>
        <taxon>Bacillati</taxon>
        <taxon>Bacillota</taxon>
        <taxon>Bacilli</taxon>
        <taxon>Bacillales</taxon>
        <taxon>Bacillaceae</taxon>
        <taxon>Neobacillus</taxon>
    </lineage>
</organism>
<dbReference type="RefSeq" id="WP_179599768.1">
    <property type="nucleotide sequence ID" value="NZ_JAROBZ020000001.1"/>
</dbReference>
<protein>
    <recommendedName>
        <fullName evidence="3">Fur-regulated basic protein FbpA</fullName>
    </recommendedName>
</protein>
<name>A0ABV4YTH0_9BACI</name>